<evidence type="ECO:0000313" key="2">
    <source>
        <dbReference type="EMBL" id="KAF2266032.1"/>
    </source>
</evidence>
<dbReference type="EMBL" id="ML986601">
    <property type="protein sequence ID" value="KAF2266032.1"/>
    <property type="molecule type" value="Genomic_DNA"/>
</dbReference>
<feature type="region of interest" description="Disordered" evidence="1">
    <location>
        <begin position="1"/>
        <end position="25"/>
    </location>
</feature>
<sequence length="345" mass="37402">MPQSSSPAPSRTCSPGNAEATGQDACHKITEPPNTQMRTAAADDNNDVIPRLVVAAEIMEKQPAGRGHVRARCLIMTESQQPAPGMTTRLVRIPPTLHPGQPNSPVAHSGQCQPEARLELRGVGSCSIPPQSPQAAWTRFFWSRYRQLGGAVANSICYAPDAIVCLPGESFSTKAEGRNYVLYCMVAATFSGPPLASKESVSPSAVLKQRTTRRRGKLQPLIAFASQMPGSLLEKRRLGSLERRFLSVGVPVSAPFPPRQTPVTPGAIGLEGKRRQDSAEETQAQRQCAAVPNLMGGFALRREQVDFRGDQHPRRHIFRSAMTRAGKKKILACRCTSISTYARVA</sequence>
<dbReference type="Proteomes" id="UP000800093">
    <property type="component" value="Unassembled WGS sequence"/>
</dbReference>
<dbReference type="AlphaFoldDB" id="A0A9P4KB55"/>
<accession>A0A9P4KB55</accession>
<organism evidence="2 3">
    <name type="scientific">Lojkania enalia</name>
    <dbReference type="NCBI Taxonomy" id="147567"/>
    <lineage>
        <taxon>Eukaryota</taxon>
        <taxon>Fungi</taxon>
        <taxon>Dikarya</taxon>
        <taxon>Ascomycota</taxon>
        <taxon>Pezizomycotina</taxon>
        <taxon>Dothideomycetes</taxon>
        <taxon>Pleosporomycetidae</taxon>
        <taxon>Pleosporales</taxon>
        <taxon>Pleosporales incertae sedis</taxon>
        <taxon>Lojkania</taxon>
    </lineage>
</organism>
<proteinExistence type="predicted"/>
<evidence type="ECO:0000256" key="1">
    <source>
        <dbReference type="SAM" id="MobiDB-lite"/>
    </source>
</evidence>
<name>A0A9P4KB55_9PLEO</name>
<feature type="compositionally biased region" description="Polar residues" evidence="1">
    <location>
        <begin position="1"/>
        <end position="15"/>
    </location>
</feature>
<protein>
    <submittedName>
        <fullName evidence="2">Uncharacterized protein</fullName>
    </submittedName>
</protein>
<comment type="caution">
    <text evidence="2">The sequence shown here is derived from an EMBL/GenBank/DDBJ whole genome shotgun (WGS) entry which is preliminary data.</text>
</comment>
<gene>
    <name evidence="2" type="ORF">CC78DRAFT_615340</name>
</gene>
<keyword evidence="3" id="KW-1185">Reference proteome</keyword>
<evidence type="ECO:0000313" key="3">
    <source>
        <dbReference type="Proteomes" id="UP000800093"/>
    </source>
</evidence>
<reference evidence="3" key="1">
    <citation type="journal article" date="2020" name="Stud. Mycol.">
        <title>101 Dothideomycetes genomes: A test case for predicting lifestyles and emergence of pathogens.</title>
        <authorList>
            <person name="Haridas S."/>
            <person name="Albert R."/>
            <person name="Binder M."/>
            <person name="Bloem J."/>
            <person name="LaButti K."/>
            <person name="Salamov A."/>
            <person name="Andreopoulos B."/>
            <person name="Baker S."/>
            <person name="Barry K."/>
            <person name="Bills G."/>
            <person name="Bluhm B."/>
            <person name="Cannon C."/>
            <person name="Castanera R."/>
            <person name="Culley D."/>
            <person name="Daum C."/>
            <person name="Ezra D."/>
            <person name="Gonzalez J."/>
            <person name="Henrissat B."/>
            <person name="Kuo A."/>
            <person name="Liang C."/>
            <person name="Lipzen A."/>
            <person name="Lutzoni F."/>
            <person name="Magnuson J."/>
            <person name="Mondo S."/>
            <person name="Nolan M."/>
            <person name="Ohm R."/>
            <person name="Pangilinan J."/>
            <person name="Park H.-J."/>
            <person name="Ramirez L."/>
            <person name="Alfaro M."/>
            <person name="Sun H."/>
            <person name="Tritt A."/>
            <person name="Yoshinaga Y."/>
            <person name="Zwiers L.-H."/>
            <person name="Turgeon B."/>
            <person name="Goodwin S."/>
            <person name="Spatafora J."/>
            <person name="Crous P."/>
            <person name="Grigoriev I."/>
        </authorList>
    </citation>
    <scope>NUCLEOTIDE SEQUENCE [LARGE SCALE GENOMIC DNA]</scope>
    <source>
        <strain evidence="3">CBS 304.66</strain>
    </source>
</reference>